<evidence type="ECO:0000313" key="1">
    <source>
        <dbReference type="EMBL" id="LAA24277.1"/>
    </source>
</evidence>
<dbReference type="AlphaFoldDB" id="A0A2H6N4B5"/>
<protein>
    <submittedName>
        <fullName evidence="1">Uncharacterized protein</fullName>
    </submittedName>
</protein>
<accession>A0A2H6N4B5</accession>
<reference evidence="1" key="1">
    <citation type="submission" date="2017-07" db="EMBL/GenBank/DDBJ databases">
        <authorList>
            <person name="Mikheyev A."/>
            <person name="Grau M."/>
        </authorList>
    </citation>
    <scope>NUCLEOTIDE SEQUENCE</scope>
    <source>
        <tissue evidence="1">Venom_gland</tissue>
    </source>
</reference>
<reference evidence="1" key="2">
    <citation type="submission" date="2017-12" db="EMBL/GenBank/DDBJ databases">
        <title>Coralsnake Venomics: Analyses of Venom Gland Transcriptomes and Proteomes of Six Brazilian Taxa.</title>
        <authorList>
            <person name="Aird S.D."/>
            <person name="Jorge da Silva N."/>
            <person name="Qiu L."/>
            <person name="Villar-Briones A."/>
            <person name="Aparecida-Saddi V."/>
            <person name="Campos-Telles M.P."/>
            <person name="Grau M."/>
            <person name="Mikheyev A.S."/>
        </authorList>
    </citation>
    <scope>NUCLEOTIDE SEQUENCE</scope>
    <source>
        <tissue evidence="1">Venom_gland</tissue>
    </source>
</reference>
<organism evidence="1">
    <name type="scientific">Micrurus carvalhoi</name>
    <dbReference type="NCBI Taxonomy" id="3147026"/>
    <lineage>
        <taxon>Eukaryota</taxon>
        <taxon>Metazoa</taxon>
        <taxon>Chordata</taxon>
        <taxon>Craniata</taxon>
        <taxon>Vertebrata</taxon>
        <taxon>Euteleostomi</taxon>
        <taxon>Lepidosauria</taxon>
        <taxon>Squamata</taxon>
        <taxon>Bifurcata</taxon>
        <taxon>Unidentata</taxon>
        <taxon>Episquamata</taxon>
        <taxon>Toxicofera</taxon>
        <taxon>Serpentes</taxon>
        <taxon>Colubroidea</taxon>
        <taxon>Elapidae</taxon>
        <taxon>Elapinae</taxon>
        <taxon>Micrurus</taxon>
    </lineage>
</organism>
<proteinExistence type="predicted"/>
<sequence length="103" mass="11687">MQALGQSATKANRKNLAILAKQCKKYLFGVLGEYMGRQQFGCFKTLKKPANQLDIDLPGVLFFFKYISQDSQLVRYLGFLGISVFLRVAPELAHLLSLQMLER</sequence>
<name>A0A2H6N4B5_9SAUR</name>
<dbReference type="EMBL" id="IACI01043406">
    <property type="protein sequence ID" value="LAA24277.1"/>
    <property type="molecule type" value="Transcribed_RNA"/>
</dbReference>